<sequence length="19" mass="2253">MSSSTHLSFLWLFEPSVRK</sequence>
<organism evidence="1">
    <name type="scientific">Arundo donax</name>
    <name type="common">Giant reed</name>
    <name type="synonym">Donax arundinaceus</name>
    <dbReference type="NCBI Taxonomy" id="35708"/>
    <lineage>
        <taxon>Eukaryota</taxon>
        <taxon>Viridiplantae</taxon>
        <taxon>Streptophyta</taxon>
        <taxon>Embryophyta</taxon>
        <taxon>Tracheophyta</taxon>
        <taxon>Spermatophyta</taxon>
        <taxon>Magnoliopsida</taxon>
        <taxon>Liliopsida</taxon>
        <taxon>Poales</taxon>
        <taxon>Poaceae</taxon>
        <taxon>PACMAD clade</taxon>
        <taxon>Arundinoideae</taxon>
        <taxon>Arundineae</taxon>
        <taxon>Arundo</taxon>
    </lineage>
</organism>
<reference evidence="1" key="2">
    <citation type="journal article" date="2015" name="Data Brief">
        <title>Shoot transcriptome of the giant reed, Arundo donax.</title>
        <authorList>
            <person name="Barrero R.A."/>
            <person name="Guerrero F.D."/>
            <person name="Moolhuijzen P."/>
            <person name="Goolsby J.A."/>
            <person name="Tidwell J."/>
            <person name="Bellgard S.E."/>
            <person name="Bellgard M.I."/>
        </authorList>
    </citation>
    <scope>NUCLEOTIDE SEQUENCE</scope>
    <source>
        <tissue evidence="1">Shoot tissue taken approximately 20 cm above the soil surface</tissue>
    </source>
</reference>
<reference evidence="1" key="1">
    <citation type="submission" date="2014-09" db="EMBL/GenBank/DDBJ databases">
        <authorList>
            <person name="Magalhaes I.L.F."/>
            <person name="Oliveira U."/>
            <person name="Santos F.R."/>
            <person name="Vidigal T.H.D.A."/>
            <person name="Brescovit A.D."/>
            <person name="Santos A.J."/>
        </authorList>
    </citation>
    <scope>NUCLEOTIDE SEQUENCE</scope>
    <source>
        <tissue evidence="1">Shoot tissue taken approximately 20 cm above the soil surface</tissue>
    </source>
</reference>
<proteinExistence type="predicted"/>
<evidence type="ECO:0000313" key="1">
    <source>
        <dbReference type="EMBL" id="JAD37911.1"/>
    </source>
</evidence>
<name>A0A0A8ZGH4_ARUDO</name>
<dbReference type="EMBL" id="GBRH01259984">
    <property type="protein sequence ID" value="JAD37911.1"/>
    <property type="molecule type" value="Transcribed_RNA"/>
</dbReference>
<accession>A0A0A8ZGH4</accession>
<protein>
    <submittedName>
        <fullName evidence="1">Uncharacterized protein</fullName>
    </submittedName>
</protein>
<dbReference type="AlphaFoldDB" id="A0A0A8ZGH4"/>